<evidence type="ECO:0000256" key="5">
    <source>
        <dbReference type="PROSITE-ProRule" id="PRU00152"/>
    </source>
</evidence>
<dbReference type="InterPro" id="IPR000907">
    <property type="entry name" value="LipOase"/>
</dbReference>
<reference evidence="8" key="1">
    <citation type="submission" date="2022-01" db="EMBL/GenBank/DDBJ databases">
        <authorList>
            <person name="Braso-Vives M."/>
        </authorList>
    </citation>
    <scope>NUCLEOTIDE SEQUENCE</scope>
</reference>
<feature type="domain" description="PLAT" evidence="6">
    <location>
        <begin position="17"/>
        <end position="136"/>
    </location>
</feature>
<comment type="caution">
    <text evidence="5">Lacks conserved residue(s) required for the propagation of feature annotation.</text>
</comment>
<dbReference type="PROSITE" id="PS51393">
    <property type="entry name" value="LIPOXYGENASE_3"/>
    <property type="match status" value="2"/>
</dbReference>
<evidence type="ECO:0000256" key="2">
    <source>
        <dbReference type="ARBA" id="ARBA00022964"/>
    </source>
</evidence>
<dbReference type="GO" id="GO:0016702">
    <property type="term" value="F:oxidoreductase activity, acting on single donors with incorporation of molecular oxygen, incorporation of two atoms of oxygen"/>
    <property type="evidence" value="ECO:0007669"/>
    <property type="project" value="InterPro"/>
</dbReference>
<organism evidence="8 9">
    <name type="scientific">Branchiostoma lanceolatum</name>
    <name type="common">Common lancelet</name>
    <name type="synonym">Amphioxus lanceolatum</name>
    <dbReference type="NCBI Taxonomy" id="7740"/>
    <lineage>
        <taxon>Eukaryota</taxon>
        <taxon>Metazoa</taxon>
        <taxon>Chordata</taxon>
        <taxon>Cephalochordata</taxon>
        <taxon>Leptocardii</taxon>
        <taxon>Amphioxiformes</taxon>
        <taxon>Branchiostomatidae</taxon>
        <taxon>Branchiostoma</taxon>
    </lineage>
</organism>
<feature type="domain" description="Lipoxygenase" evidence="7">
    <location>
        <begin position="336"/>
        <end position="601"/>
    </location>
</feature>
<keyword evidence="9" id="KW-1185">Reference proteome</keyword>
<dbReference type="GO" id="GO:0046872">
    <property type="term" value="F:metal ion binding"/>
    <property type="evidence" value="ECO:0007669"/>
    <property type="project" value="UniProtKB-KW"/>
</dbReference>
<keyword evidence="1" id="KW-0479">Metal-binding</keyword>
<dbReference type="Pfam" id="PF00305">
    <property type="entry name" value="Lipoxygenase"/>
    <property type="match status" value="2"/>
</dbReference>
<dbReference type="InterPro" id="IPR036226">
    <property type="entry name" value="LipOase_C_sf"/>
</dbReference>
<dbReference type="GO" id="GO:0034440">
    <property type="term" value="P:lipid oxidation"/>
    <property type="evidence" value="ECO:0007669"/>
    <property type="project" value="InterPro"/>
</dbReference>
<dbReference type="EMBL" id="OV696688">
    <property type="protein sequence ID" value="CAH1259128.1"/>
    <property type="molecule type" value="Genomic_DNA"/>
</dbReference>
<evidence type="ECO:0000259" key="6">
    <source>
        <dbReference type="PROSITE" id="PS50095"/>
    </source>
</evidence>
<keyword evidence="4" id="KW-0443">Lipid metabolism</keyword>
<evidence type="ECO:0000313" key="8">
    <source>
        <dbReference type="EMBL" id="CAH1259128.1"/>
    </source>
</evidence>
<dbReference type="InterPro" id="IPR036392">
    <property type="entry name" value="PLAT/LH2_dom_sf"/>
</dbReference>
<evidence type="ECO:0000259" key="7">
    <source>
        <dbReference type="PROSITE" id="PS51393"/>
    </source>
</evidence>
<dbReference type="Pfam" id="PF01477">
    <property type="entry name" value="PLAT"/>
    <property type="match status" value="1"/>
</dbReference>
<dbReference type="PROSITE" id="PS50095">
    <property type="entry name" value="PLAT"/>
    <property type="match status" value="1"/>
</dbReference>
<dbReference type="InterPro" id="IPR013819">
    <property type="entry name" value="LipOase_C"/>
</dbReference>
<dbReference type="PANTHER" id="PTHR11771">
    <property type="entry name" value="LIPOXYGENASE"/>
    <property type="match status" value="1"/>
</dbReference>
<keyword evidence="2" id="KW-0223">Dioxygenase</keyword>
<evidence type="ECO:0000256" key="3">
    <source>
        <dbReference type="ARBA" id="ARBA00023002"/>
    </source>
</evidence>
<gene>
    <name evidence="8" type="primary">ALOX15B</name>
    <name evidence="8" type="ORF">BLAG_LOCUS16508</name>
</gene>
<feature type="domain" description="Lipoxygenase" evidence="7">
    <location>
        <begin position="130"/>
        <end position="335"/>
    </location>
</feature>
<protein>
    <submittedName>
        <fullName evidence="8">ALOX15B protein</fullName>
    </submittedName>
</protein>
<dbReference type="InterPro" id="IPR001024">
    <property type="entry name" value="PLAT/LH2_dom"/>
</dbReference>
<name>A0A8K0EP25_BRALA</name>
<dbReference type="SUPFAM" id="SSF49723">
    <property type="entry name" value="Lipase/lipooxygenase domain (PLAT/LH2 domain)"/>
    <property type="match status" value="1"/>
</dbReference>
<keyword evidence="3" id="KW-0560">Oxidoreductase</keyword>
<proteinExistence type="predicted"/>
<dbReference type="Gene3D" id="1.20.245.10">
    <property type="entry name" value="Lipoxygenase-1, Domain 5"/>
    <property type="match status" value="2"/>
</dbReference>
<dbReference type="OrthoDB" id="407298at2759"/>
<accession>A0A8K0EP25</accession>
<dbReference type="Gene3D" id="3.10.450.60">
    <property type="match status" value="1"/>
</dbReference>
<evidence type="ECO:0000313" key="9">
    <source>
        <dbReference type="Proteomes" id="UP000838412"/>
    </source>
</evidence>
<dbReference type="Proteomes" id="UP000838412">
    <property type="component" value="Chromosome 3"/>
</dbReference>
<sequence length="601" mass="67487">MGAQCTGGEANIEGRKDSALVKAKTGNYRGGGTDGNIFIALIDSEGRKSRDIHLNLPWDDFERGTDLELTADDITVRPPLRDLEVWRDDSYPHDNWFCQSFSVKLHSDRNGRTYDFPVDRWIKAGERVWVPPGGAVLPQYDRHAVSREKELQDMKKRYASFTPSPGLLPMLAKLPPEDEFSTRQKKAMITTGITLSVTNLPIVIDDGRWETFEGISEVFEEGRIPKGKANWKTDEHFGAQRLTGVNPTSIRLCTEIPTTFGVTSPMVEPFLHGMTLDVAMVRKRVYIVDHTDMKIASFASDKPMCAPYGLFFVNDSGDLVPVAIQLYPNGEEPNPTLISKGGGLDKVTQIGRDGGFALIKERLKTWRLDVDGTLPEDLKNRGVDDEKTLPKYYYRDDALRSYYVVHKYVTNVVKIFYDDGNDSAKLREDKEIQAWARALASSSDGNIVVKGVPGDGQFSTLDELIQTVTSIVFTSSVQHAAVNFMQWDQYAFVPNMPLMLEGSPPRNKNVLTEQDVLDALPDKRKTFEINLLADVLSDRATQPLGDFLVSYLQGPKELQAVERFKEDLAAVGSKIEYENQTQRFQPYDYLDPKLIPNAISI</sequence>
<dbReference type="AlphaFoldDB" id="A0A8K0EP25"/>
<dbReference type="SUPFAM" id="SSF48484">
    <property type="entry name" value="Lipoxigenase"/>
    <property type="match status" value="1"/>
</dbReference>
<evidence type="ECO:0000256" key="4">
    <source>
        <dbReference type="ARBA" id="ARBA00023098"/>
    </source>
</evidence>
<evidence type="ECO:0000256" key="1">
    <source>
        <dbReference type="ARBA" id="ARBA00022723"/>
    </source>
</evidence>
<dbReference type="Gene3D" id="2.60.60.20">
    <property type="entry name" value="PLAT/LH2 domain"/>
    <property type="match status" value="1"/>
</dbReference>